<feature type="transmembrane region" description="Helical" evidence="1">
    <location>
        <begin position="352"/>
        <end position="372"/>
    </location>
</feature>
<dbReference type="Pfam" id="PF05975">
    <property type="entry name" value="EcsB"/>
    <property type="match status" value="1"/>
</dbReference>
<comment type="caution">
    <text evidence="2">The sequence shown here is derived from an EMBL/GenBank/DDBJ whole genome shotgun (WGS) entry which is preliminary data.</text>
</comment>
<evidence type="ECO:0000313" key="3">
    <source>
        <dbReference type="Proteomes" id="UP001595843"/>
    </source>
</evidence>
<dbReference type="EMBL" id="JBHSAP010000018">
    <property type="protein sequence ID" value="MFC4078393.1"/>
    <property type="molecule type" value="Genomic_DNA"/>
</dbReference>
<feature type="transmembrane region" description="Helical" evidence="1">
    <location>
        <begin position="20"/>
        <end position="45"/>
    </location>
</feature>
<feature type="transmembrane region" description="Helical" evidence="1">
    <location>
        <begin position="283"/>
        <end position="300"/>
    </location>
</feature>
<feature type="transmembrane region" description="Helical" evidence="1">
    <location>
        <begin position="101"/>
        <end position="119"/>
    </location>
</feature>
<proteinExistence type="predicted"/>
<feature type="transmembrane region" description="Helical" evidence="1">
    <location>
        <begin position="378"/>
        <end position="398"/>
    </location>
</feature>
<keyword evidence="3" id="KW-1185">Reference proteome</keyword>
<dbReference type="PIRSF" id="PIRSF037259">
    <property type="entry name" value="EcsB_ABC"/>
    <property type="match status" value="1"/>
</dbReference>
<protein>
    <submittedName>
        <fullName evidence="2">ABC transporter permease</fullName>
    </submittedName>
</protein>
<evidence type="ECO:0000256" key="1">
    <source>
        <dbReference type="SAM" id="Phobius"/>
    </source>
</evidence>
<feature type="transmembrane region" description="Helical" evidence="1">
    <location>
        <begin position="125"/>
        <end position="144"/>
    </location>
</feature>
<dbReference type="InterPro" id="IPR010288">
    <property type="entry name" value="EcsB_ABC"/>
</dbReference>
<dbReference type="Proteomes" id="UP001595843">
    <property type="component" value="Unassembled WGS sequence"/>
</dbReference>
<reference evidence="3" key="1">
    <citation type="journal article" date="2019" name="Int. J. Syst. Evol. Microbiol.">
        <title>The Global Catalogue of Microorganisms (GCM) 10K type strain sequencing project: providing services to taxonomists for standard genome sequencing and annotation.</title>
        <authorList>
            <consortium name="The Broad Institute Genomics Platform"/>
            <consortium name="The Broad Institute Genome Sequencing Center for Infectious Disease"/>
            <person name="Wu L."/>
            <person name="Ma J."/>
        </authorList>
    </citation>
    <scope>NUCLEOTIDE SEQUENCE [LARGE SCALE GENOMIC DNA]</scope>
    <source>
        <strain evidence="3">IBRC-M 10813</strain>
    </source>
</reference>
<keyword evidence="1" id="KW-0472">Membrane</keyword>
<feature type="transmembrane region" description="Helical" evidence="1">
    <location>
        <begin position="306"/>
        <end position="325"/>
    </location>
</feature>
<sequence length="407" mass="47315">MNSIQSLFAKRRKKTWAKGVRYAALIAKSLQAFPIFALLILYFCYKRFLEWLPADFPTGILLAVILTVVLTRSRYRTFVQPADPYFLFPAREELDVYFRKAFFYNLVLQLGHTFVWMLFLAPLFYTGIGGTAFFVFALILLLLLKSWNLYMLRLEITGGSPSLSSLWLRGGTNLLILLWLFEGRLHPLLIPAALLWLGLITWHKLHRQPPSSLIPWERLIAQEEQTVSAYYRLASQFVEVPHIRNEVRPRRWLAFLEGAVSSRPDNTYLYLYLRTFLRHSEPFGATLRLTLVAAILLLTFRPSLPTGIIILAVALFVTGIQLPWIRRIHRFQPWFRLYPLPEGQKQRDLSRLVFRIIGVQSTLILLPQPLFWYAPSTWGLPLLFLGWGAGWLLGWGWIPRQKKKSLA</sequence>
<organism evidence="2 3">
    <name type="scientific">Salinithrix halophila</name>
    <dbReference type="NCBI Taxonomy" id="1485204"/>
    <lineage>
        <taxon>Bacteria</taxon>
        <taxon>Bacillati</taxon>
        <taxon>Bacillota</taxon>
        <taxon>Bacilli</taxon>
        <taxon>Bacillales</taxon>
        <taxon>Thermoactinomycetaceae</taxon>
        <taxon>Salinithrix</taxon>
    </lineage>
</organism>
<gene>
    <name evidence="2" type="ORF">ACFOUO_16470</name>
</gene>
<dbReference type="RefSeq" id="WP_380706201.1">
    <property type="nucleotide sequence ID" value="NZ_JBHSAP010000018.1"/>
</dbReference>
<evidence type="ECO:0000313" key="2">
    <source>
        <dbReference type="EMBL" id="MFC4078393.1"/>
    </source>
</evidence>
<name>A0ABV8JIK7_9BACL</name>
<feature type="transmembrane region" description="Helical" evidence="1">
    <location>
        <begin position="51"/>
        <end position="70"/>
    </location>
</feature>
<keyword evidence="1" id="KW-1133">Transmembrane helix</keyword>
<accession>A0ABV8JIK7</accession>
<keyword evidence="1" id="KW-0812">Transmembrane</keyword>